<accession>A0AAV9EGK3</accession>
<dbReference type="Pfam" id="PF03469">
    <property type="entry name" value="XH"/>
    <property type="match status" value="1"/>
</dbReference>
<name>A0AAV9EGK3_ACOCL</name>
<organism evidence="2 3">
    <name type="scientific">Acorus calamus</name>
    <name type="common">Sweet flag</name>
    <dbReference type="NCBI Taxonomy" id="4465"/>
    <lineage>
        <taxon>Eukaryota</taxon>
        <taxon>Viridiplantae</taxon>
        <taxon>Streptophyta</taxon>
        <taxon>Embryophyta</taxon>
        <taxon>Tracheophyta</taxon>
        <taxon>Spermatophyta</taxon>
        <taxon>Magnoliopsida</taxon>
        <taxon>Liliopsida</taxon>
        <taxon>Acoraceae</taxon>
        <taxon>Acorus</taxon>
    </lineage>
</organism>
<dbReference type="GO" id="GO:0080188">
    <property type="term" value="P:gene silencing by siRNA-directed DNA methylation"/>
    <property type="evidence" value="ECO:0007669"/>
    <property type="project" value="InterPro"/>
</dbReference>
<reference evidence="2" key="1">
    <citation type="journal article" date="2023" name="Nat. Commun.">
        <title>Diploid and tetraploid genomes of Acorus and the evolution of monocots.</title>
        <authorList>
            <person name="Ma L."/>
            <person name="Liu K.W."/>
            <person name="Li Z."/>
            <person name="Hsiao Y.Y."/>
            <person name="Qi Y."/>
            <person name="Fu T."/>
            <person name="Tang G.D."/>
            <person name="Zhang D."/>
            <person name="Sun W.H."/>
            <person name="Liu D.K."/>
            <person name="Li Y."/>
            <person name="Chen G.Z."/>
            <person name="Liu X.D."/>
            <person name="Liao X.Y."/>
            <person name="Jiang Y.T."/>
            <person name="Yu X."/>
            <person name="Hao Y."/>
            <person name="Huang J."/>
            <person name="Zhao X.W."/>
            <person name="Ke S."/>
            <person name="Chen Y.Y."/>
            <person name="Wu W.L."/>
            <person name="Hsu J.L."/>
            <person name="Lin Y.F."/>
            <person name="Huang M.D."/>
            <person name="Li C.Y."/>
            <person name="Huang L."/>
            <person name="Wang Z.W."/>
            <person name="Zhao X."/>
            <person name="Zhong W.Y."/>
            <person name="Peng D.H."/>
            <person name="Ahmad S."/>
            <person name="Lan S."/>
            <person name="Zhang J.S."/>
            <person name="Tsai W.C."/>
            <person name="Van de Peer Y."/>
            <person name="Liu Z.J."/>
        </authorList>
    </citation>
    <scope>NUCLEOTIDE SEQUENCE</scope>
    <source>
        <strain evidence="2">CP</strain>
    </source>
</reference>
<dbReference type="AlphaFoldDB" id="A0AAV9EGK3"/>
<protein>
    <recommendedName>
        <fullName evidence="1">Factor of DNA methylation 1-5/IDN2 domain-containing protein</fullName>
    </recommendedName>
</protein>
<dbReference type="PANTHER" id="PTHR21596">
    <property type="entry name" value="RIBONUCLEASE P SUBUNIT P38"/>
    <property type="match status" value="1"/>
</dbReference>
<keyword evidence="3" id="KW-1185">Reference proteome</keyword>
<gene>
    <name evidence="2" type="ORF">QJS10_CPA07g00182</name>
</gene>
<dbReference type="InterPro" id="IPR005379">
    <property type="entry name" value="FDM1-5/IDN2_XH"/>
</dbReference>
<evidence type="ECO:0000313" key="3">
    <source>
        <dbReference type="Proteomes" id="UP001180020"/>
    </source>
</evidence>
<dbReference type="EMBL" id="JAUJYO010000007">
    <property type="protein sequence ID" value="KAK1312018.1"/>
    <property type="molecule type" value="Genomic_DNA"/>
</dbReference>
<dbReference type="Proteomes" id="UP001180020">
    <property type="component" value="Unassembled WGS sequence"/>
</dbReference>
<sequence length="94" mass="10876">MRAMFVSASEEAETKDDEKLKEVKNELGDDVHNAITTALLEVNEYNPSGRHVVPELWNIKQGRKATLKEMIGTSSYQPLKPLKQKRFSFQWRLE</sequence>
<dbReference type="InterPro" id="IPR045177">
    <property type="entry name" value="FDM1-5/IDN2"/>
</dbReference>
<comment type="caution">
    <text evidence="2">The sequence shown here is derived from an EMBL/GenBank/DDBJ whole genome shotgun (WGS) entry which is preliminary data.</text>
</comment>
<reference evidence="2" key="2">
    <citation type="submission" date="2023-06" db="EMBL/GenBank/DDBJ databases">
        <authorList>
            <person name="Ma L."/>
            <person name="Liu K.-W."/>
            <person name="Li Z."/>
            <person name="Hsiao Y.-Y."/>
            <person name="Qi Y."/>
            <person name="Fu T."/>
            <person name="Tang G."/>
            <person name="Zhang D."/>
            <person name="Sun W.-H."/>
            <person name="Liu D.-K."/>
            <person name="Li Y."/>
            <person name="Chen G.-Z."/>
            <person name="Liu X.-D."/>
            <person name="Liao X.-Y."/>
            <person name="Jiang Y.-T."/>
            <person name="Yu X."/>
            <person name="Hao Y."/>
            <person name="Huang J."/>
            <person name="Zhao X.-W."/>
            <person name="Ke S."/>
            <person name="Chen Y.-Y."/>
            <person name="Wu W.-L."/>
            <person name="Hsu J.-L."/>
            <person name="Lin Y.-F."/>
            <person name="Huang M.-D."/>
            <person name="Li C.-Y."/>
            <person name="Huang L."/>
            <person name="Wang Z.-W."/>
            <person name="Zhao X."/>
            <person name="Zhong W.-Y."/>
            <person name="Peng D.-H."/>
            <person name="Ahmad S."/>
            <person name="Lan S."/>
            <person name="Zhang J.-S."/>
            <person name="Tsai W.-C."/>
            <person name="Van De Peer Y."/>
            <person name="Liu Z.-J."/>
        </authorList>
    </citation>
    <scope>NUCLEOTIDE SEQUENCE</scope>
    <source>
        <strain evidence="2">CP</strain>
        <tissue evidence="2">Leaves</tissue>
    </source>
</reference>
<feature type="domain" description="Factor of DNA methylation 1-5/IDN2" evidence="1">
    <location>
        <begin position="10"/>
        <end position="73"/>
    </location>
</feature>
<proteinExistence type="predicted"/>
<dbReference type="PANTHER" id="PTHR21596:SF3">
    <property type="entry name" value="FACTOR OF DNA METHYLATION 1-RELATED"/>
    <property type="match status" value="1"/>
</dbReference>
<evidence type="ECO:0000259" key="1">
    <source>
        <dbReference type="Pfam" id="PF03469"/>
    </source>
</evidence>
<evidence type="ECO:0000313" key="2">
    <source>
        <dbReference type="EMBL" id="KAK1312018.1"/>
    </source>
</evidence>